<comment type="caution">
    <text evidence="2">The sequence shown here is derived from an EMBL/GenBank/DDBJ whole genome shotgun (WGS) entry which is preliminary data.</text>
</comment>
<keyword evidence="1" id="KW-0732">Signal</keyword>
<proteinExistence type="predicted"/>
<feature type="chain" id="PRO_5045276058" description="Secreted protein" evidence="1">
    <location>
        <begin position="21"/>
        <end position="164"/>
    </location>
</feature>
<keyword evidence="3" id="KW-1185">Reference proteome</keyword>
<protein>
    <recommendedName>
        <fullName evidence="4">Secreted protein</fullName>
    </recommendedName>
</protein>
<evidence type="ECO:0008006" key="4">
    <source>
        <dbReference type="Google" id="ProtNLM"/>
    </source>
</evidence>
<gene>
    <name evidence="2" type="ORF">GCM10010844_35950</name>
</gene>
<dbReference type="Proteomes" id="UP000604341">
    <property type="component" value="Unassembled WGS sequence"/>
</dbReference>
<reference evidence="3" key="1">
    <citation type="journal article" date="2019" name="Int. J. Syst. Evol. Microbiol.">
        <title>The Global Catalogue of Microorganisms (GCM) 10K type strain sequencing project: providing services to taxonomists for standard genome sequencing and annotation.</title>
        <authorList>
            <consortium name="The Broad Institute Genomics Platform"/>
            <consortium name="The Broad Institute Genome Sequencing Center for Infectious Disease"/>
            <person name="Wu L."/>
            <person name="Ma J."/>
        </authorList>
    </citation>
    <scope>NUCLEOTIDE SEQUENCE [LARGE SCALE GENOMIC DNA]</scope>
    <source>
        <strain evidence="3">JCM 19173</strain>
    </source>
</reference>
<evidence type="ECO:0000313" key="2">
    <source>
        <dbReference type="EMBL" id="GGL13899.1"/>
    </source>
</evidence>
<evidence type="ECO:0000256" key="1">
    <source>
        <dbReference type="SAM" id="SignalP"/>
    </source>
</evidence>
<feature type="signal peptide" evidence="1">
    <location>
        <begin position="1"/>
        <end position="20"/>
    </location>
</feature>
<evidence type="ECO:0000313" key="3">
    <source>
        <dbReference type="Proteomes" id="UP000604341"/>
    </source>
</evidence>
<name>A0ABQ2FPI1_9DEIO</name>
<dbReference type="EMBL" id="BMPE01000017">
    <property type="protein sequence ID" value="GGL13899.1"/>
    <property type="molecule type" value="Genomic_DNA"/>
</dbReference>
<organism evidence="2 3">
    <name type="scientific">Deinococcus radiotolerans</name>
    <dbReference type="NCBI Taxonomy" id="1309407"/>
    <lineage>
        <taxon>Bacteria</taxon>
        <taxon>Thermotogati</taxon>
        <taxon>Deinococcota</taxon>
        <taxon>Deinococci</taxon>
        <taxon>Deinococcales</taxon>
        <taxon>Deinococcaceae</taxon>
        <taxon>Deinococcus</taxon>
    </lineage>
</organism>
<accession>A0ABQ2FPI1</accession>
<sequence>MTLTPCFGVLLTRASTLAPAAALVASAVGRLAPLPACLAGFFTGELVGVPTFVCGAAAFAGFFLRELVGAPALLGGPAAFRSDFALTFRVHTSEPATLIAASVPVVSTVSIVALRDFSPSSGASPVNVSAALAEPFHSAARAEVGRVNAVTSAHAPVRNDARIG</sequence>